<gene>
    <name evidence="2" type="ORF">NE632_02670</name>
</gene>
<feature type="transmembrane region" description="Helical" evidence="1">
    <location>
        <begin position="6"/>
        <end position="24"/>
    </location>
</feature>
<dbReference type="RefSeq" id="WP_256321573.1">
    <property type="nucleotide sequence ID" value="NZ_JANGCN010000004.1"/>
</dbReference>
<sequence length="116" mass="13064">MAGFLVYMTPAAFIVTWELAKYFFGDKLMIKVLESISISFYALAFIFGIVLAANTFGNFMSGFAVDKLNVSININYKLMICIPVYIALGILFSRIARKIAIKNDEKNDEDDRGEKI</sequence>
<keyword evidence="1" id="KW-0472">Membrane</keyword>
<dbReference type="EMBL" id="JANGCN010000004">
    <property type="protein sequence ID" value="MCQ5152198.1"/>
    <property type="molecule type" value="Genomic_DNA"/>
</dbReference>
<evidence type="ECO:0000256" key="1">
    <source>
        <dbReference type="SAM" id="Phobius"/>
    </source>
</evidence>
<feature type="transmembrane region" description="Helical" evidence="1">
    <location>
        <begin position="36"/>
        <end position="56"/>
    </location>
</feature>
<dbReference type="Proteomes" id="UP001206236">
    <property type="component" value="Unassembled WGS sequence"/>
</dbReference>
<organism evidence="2 3">
    <name type="scientific">Ruminococcus bicirculans</name>
    <name type="common">ex Wegman et al. 2014</name>
    <dbReference type="NCBI Taxonomy" id="1160721"/>
    <lineage>
        <taxon>Bacteria</taxon>
        <taxon>Bacillati</taxon>
        <taxon>Bacillota</taxon>
        <taxon>Clostridia</taxon>
        <taxon>Eubacteriales</taxon>
        <taxon>Oscillospiraceae</taxon>
        <taxon>Ruminococcus</taxon>
    </lineage>
</organism>
<proteinExistence type="predicted"/>
<accession>A0AAW5KI06</accession>
<comment type="caution">
    <text evidence="2">The sequence shown here is derived from an EMBL/GenBank/DDBJ whole genome shotgun (WGS) entry which is preliminary data.</text>
</comment>
<name>A0AAW5KI06_9FIRM</name>
<protein>
    <submittedName>
        <fullName evidence="2">Uncharacterized protein</fullName>
    </submittedName>
</protein>
<dbReference type="AlphaFoldDB" id="A0AAW5KI06"/>
<keyword evidence="1" id="KW-0812">Transmembrane</keyword>
<keyword evidence="1" id="KW-1133">Transmembrane helix</keyword>
<feature type="transmembrane region" description="Helical" evidence="1">
    <location>
        <begin position="76"/>
        <end position="96"/>
    </location>
</feature>
<evidence type="ECO:0000313" key="2">
    <source>
        <dbReference type="EMBL" id="MCQ5152198.1"/>
    </source>
</evidence>
<evidence type="ECO:0000313" key="3">
    <source>
        <dbReference type="Proteomes" id="UP001206236"/>
    </source>
</evidence>
<reference evidence="2" key="1">
    <citation type="submission" date="2022-06" db="EMBL/GenBank/DDBJ databases">
        <title>Isolation of gut microbiota from human fecal samples.</title>
        <authorList>
            <person name="Pamer E.G."/>
            <person name="Barat B."/>
            <person name="Waligurski E."/>
            <person name="Medina S."/>
            <person name="Paddock L."/>
            <person name="Mostad J."/>
        </authorList>
    </citation>
    <scope>NUCLEOTIDE SEQUENCE</scope>
    <source>
        <strain evidence="2">DFI.5.57</strain>
    </source>
</reference>